<evidence type="ECO:0000313" key="2">
    <source>
        <dbReference type="Proteomes" id="UP000688947"/>
    </source>
</evidence>
<dbReference type="AlphaFoldDB" id="A0A8T1UQX9"/>
<accession>A0A8T1UQX9</accession>
<name>A0A8T1UQX9_9STRA</name>
<sequence length="60" mass="6393">MLTAAPCTSSWRASKVKPHPVCNARQCVISREEYSGSSQSPVASKAVEIKESPLQFGGSL</sequence>
<dbReference type="EMBL" id="JAENGZ010000198">
    <property type="protein sequence ID" value="KAG6965654.1"/>
    <property type="molecule type" value="Genomic_DNA"/>
</dbReference>
<comment type="caution">
    <text evidence="1">The sequence shown here is derived from an EMBL/GenBank/DDBJ whole genome shotgun (WGS) entry which is preliminary data.</text>
</comment>
<protein>
    <submittedName>
        <fullName evidence="1">Uncharacterized protein</fullName>
    </submittedName>
</protein>
<reference evidence="1" key="1">
    <citation type="submission" date="2021-01" db="EMBL/GenBank/DDBJ databases">
        <title>Phytophthora aleatoria, a newly-described species from Pinus radiata is distinct from Phytophthora cactorum isolates based on comparative genomics.</title>
        <authorList>
            <person name="Mcdougal R."/>
            <person name="Panda P."/>
            <person name="Williams N."/>
            <person name="Studholme D.J."/>
        </authorList>
    </citation>
    <scope>NUCLEOTIDE SEQUENCE</scope>
    <source>
        <strain evidence="1">NZFS 3830</strain>
    </source>
</reference>
<dbReference type="Proteomes" id="UP000688947">
    <property type="component" value="Unassembled WGS sequence"/>
</dbReference>
<gene>
    <name evidence="1" type="ORF">JG687_00005320</name>
</gene>
<proteinExistence type="predicted"/>
<evidence type="ECO:0000313" key="1">
    <source>
        <dbReference type="EMBL" id="KAG6965654.1"/>
    </source>
</evidence>
<organism evidence="1 2">
    <name type="scientific">Phytophthora cactorum</name>
    <dbReference type="NCBI Taxonomy" id="29920"/>
    <lineage>
        <taxon>Eukaryota</taxon>
        <taxon>Sar</taxon>
        <taxon>Stramenopiles</taxon>
        <taxon>Oomycota</taxon>
        <taxon>Peronosporomycetes</taxon>
        <taxon>Peronosporales</taxon>
        <taxon>Peronosporaceae</taxon>
        <taxon>Phytophthora</taxon>
    </lineage>
</organism>